<keyword evidence="5" id="KW-1185">Reference proteome</keyword>
<organism evidence="4 5">
    <name type="scientific">Massilia psychrophila</name>
    <dbReference type="NCBI Taxonomy" id="1603353"/>
    <lineage>
        <taxon>Bacteria</taxon>
        <taxon>Pseudomonadati</taxon>
        <taxon>Pseudomonadota</taxon>
        <taxon>Betaproteobacteria</taxon>
        <taxon>Burkholderiales</taxon>
        <taxon>Oxalobacteraceae</taxon>
        <taxon>Telluria group</taxon>
        <taxon>Massilia</taxon>
    </lineage>
</organism>
<protein>
    <submittedName>
        <fullName evidence="4">Uncharacterized protein</fullName>
    </submittedName>
</protein>
<dbReference type="AlphaFoldDB" id="A0A2G8T478"/>
<evidence type="ECO:0000256" key="1">
    <source>
        <dbReference type="SAM" id="MobiDB-lite"/>
    </source>
</evidence>
<accession>A0A2G8T478</accession>
<feature type="chain" id="PRO_5013627747" evidence="3">
    <location>
        <begin position="23"/>
        <end position="190"/>
    </location>
</feature>
<keyword evidence="3" id="KW-0732">Signal</keyword>
<keyword evidence="2" id="KW-0812">Transmembrane</keyword>
<feature type="transmembrane region" description="Helical" evidence="2">
    <location>
        <begin position="160"/>
        <end position="179"/>
    </location>
</feature>
<proteinExistence type="predicted"/>
<evidence type="ECO:0000256" key="2">
    <source>
        <dbReference type="SAM" id="Phobius"/>
    </source>
</evidence>
<keyword evidence="2" id="KW-1133">Transmembrane helix</keyword>
<dbReference type="OrthoDB" id="5600128at2"/>
<comment type="caution">
    <text evidence="4">The sequence shown here is derived from an EMBL/GenBank/DDBJ whole genome shotgun (WGS) entry which is preliminary data.</text>
</comment>
<dbReference type="RefSeq" id="WP_099914960.1">
    <property type="nucleotide sequence ID" value="NZ_BMHS01000008.1"/>
</dbReference>
<dbReference type="EMBL" id="PDOB01000005">
    <property type="protein sequence ID" value="PIL40856.1"/>
    <property type="molecule type" value="Genomic_DNA"/>
</dbReference>
<feature type="signal peptide" evidence="3">
    <location>
        <begin position="1"/>
        <end position="22"/>
    </location>
</feature>
<feature type="region of interest" description="Disordered" evidence="1">
    <location>
        <begin position="26"/>
        <end position="45"/>
    </location>
</feature>
<keyword evidence="2" id="KW-0472">Membrane</keyword>
<dbReference type="Proteomes" id="UP000228593">
    <property type="component" value="Unassembled WGS sequence"/>
</dbReference>
<name>A0A2G8T478_9BURK</name>
<evidence type="ECO:0000313" key="4">
    <source>
        <dbReference type="EMBL" id="PIL40856.1"/>
    </source>
</evidence>
<reference evidence="4 5" key="1">
    <citation type="submission" date="2017-10" db="EMBL/GenBank/DDBJ databases">
        <title>Massilia psychrophilum sp. nov., a novel purple-pigmented bacterium isolated from Tianshan glacier, Xinjiang Municipality, China.</title>
        <authorList>
            <person name="Wang H."/>
        </authorList>
    </citation>
    <scope>NUCLEOTIDE SEQUENCE [LARGE SCALE GENOMIC DNA]</scope>
    <source>
        <strain evidence="4 5">JCM 30813</strain>
    </source>
</reference>
<evidence type="ECO:0000313" key="5">
    <source>
        <dbReference type="Proteomes" id="UP000228593"/>
    </source>
</evidence>
<gene>
    <name evidence="4" type="ORF">CR103_05245</name>
</gene>
<evidence type="ECO:0000256" key="3">
    <source>
        <dbReference type="SAM" id="SignalP"/>
    </source>
</evidence>
<sequence length="190" mass="20245">MKYLILLFVAMFAVFAMSMALASPGAHGPNGEHLDGPANAAGTASSAPRIETFTEAFELLGHLSGGELSIMIDRYETNEPVLNGALEVQYKDLKAKATFHADLGDYAVDDPKFLAAISTPGTHALLFTLVAGEESDLLEGTLNVAAVADDQGHGHPISRLWLLAAVAVVAALAAAILIVRRRRHHHRKEI</sequence>